<keyword evidence="3" id="KW-1185">Reference proteome</keyword>
<reference evidence="2 3" key="1">
    <citation type="submission" date="2019-03" db="EMBL/GenBank/DDBJ databases">
        <title>Draft genome of Brevundimonas sp. a heavy metal resistant soil bacteria.</title>
        <authorList>
            <person name="Soto J."/>
        </authorList>
    </citation>
    <scope>NUCLEOTIDE SEQUENCE [LARGE SCALE GENOMIC DNA]</scope>
    <source>
        <strain evidence="2 3">B-10</strain>
    </source>
</reference>
<protein>
    <submittedName>
        <fullName evidence="2">Uncharacterized protein</fullName>
    </submittedName>
</protein>
<evidence type="ECO:0000313" key="3">
    <source>
        <dbReference type="Proteomes" id="UP000298216"/>
    </source>
</evidence>
<dbReference type="RefSeq" id="WP_135195185.1">
    <property type="nucleotide sequence ID" value="NZ_SPVH01000006.1"/>
</dbReference>
<sequence>MSDHVHDRSCRRPRDFRTGDDAACTTACIRSDSRPEQRSAIGSAACISCNPSDIDAGSGPHDDASPAADWPKSSRDASPGADDISRANASPNAQQIDHASSASHWSKPGCDASFVADDVVPTTGSNTQPSDYTFRYGAASSADHVTANAAGHQCDSGRDACTRHDDATPRSARADRA</sequence>
<dbReference type="Proteomes" id="UP000298216">
    <property type="component" value="Unassembled WGS sequence"/>
</dbReference>
<dbReference type="EMBL" id="SPVH01000006">
    <property type="protein sequence ID" value="TFW12709.1"/>
    <property type="molecule type" value="Genomic_DNA"/>
</dbReference>
<organism evidence="2 3">
    <name type="scientific">Brevundimonas intermedia</name>
    <dbReference type="NCBI Taxonomy" id="74315"/>
    <lineage>
        <taxon>Bacteria</taxon>
        <taxon>Pseudomonadati</taxon>
        <taxon>Pseudomonadota</taxon>
        <taxon>Alphaproteobacteria</taxon>
        <taxon>Caulobacterales</taxon>
        <taxon>Caulobacteraceae</taxon>
        <taxon>Brevundimonas</taxon>
    </lineage>
</organism>
<feature type="region of interest" description="Disordered" evidence="1">
    <location>
        <begin position="52"/>
        <end position="111"/>
    </location>
</feature>
<evidence type="ECO:0000313" key="2">
    <source>
        <dbReference type="EMBL" id="TFW12709.1"/>
    </source>
</evidence>
<feature type="compositionally biased region" description="Polar residues" evidence="1">
    <location>
        <begin position="87"/>
        <end position="104"/>
    </location>
</feature>
<gene>
    <name evidence="2" type="ORF">EGY25_12015</name>
</gene>
<feature type="region of interest" description="Disordered" evidence="1">
    <location>
        <begin position="150"/>
        <end position="177"/>
    </location>
</feature>
<comment type="caution">
    <text evidence="2">The sequence shown here is derived from an EMBL/GenBank/DDBJ whole genome shotgun (WGS) entry which is preliminary data.</text>
</comment>
<dbReference type="AlphaFoldDB" id="A0A4Y9RYG1"/>
<accession>A0A4Y9RYG1</accession>
<evidence type="ECO:0000256" key="1">
    <source>
        <dbReference type="SAM" id="MobiDB-lite"/>
    </source>
</evidence>
<feature type="compositionally biased region" description="Basic and acidic residues" evidence="1">
    <location>
        <begin position="155"/>
        <end position="177"/>
    </location>
</feature>
<proteinExistence type="predicted"/>
<name>A0A4Y9RYG1_9CAUL</name>